<dbReference type="Pfam" id="PF02557">
    <property type="entry name" value="VanY"/>
    <property type="match status" value="1"/>
</dbReference>
<feature type="domain" description="D-alanyl-D-alanine carboxypeptidase-like core" evidence="1">
    <location>
        <begin position="181"/>
        <end position="247"/>
    </location>
</feature>
<dbReference type="GO" id="GO:0008233">
    <property type="term" value="F:peptidase activity"/>
    <property type="evidence" value="ECO:0007669"/>
    <property type="project" value="InterPro"/>
</dbReference>
<protein>
    <submittedName>
        <fullName evidence="2">Peptidase M15</fullName>
    </submittedName>
</protein>
<sequence>MKIPVWQTTMLPVITLVVICYFALHNTSSIKANDNIQILENCSNTNLSTHKLPGKLPCKNTSQKTIKSITTTSSSLLSFIYQKRFLTIVSENLQTLPQPESLEYILLRSYGAAYINRQPGIKLPEKIIFANEKETKEFQATLNMGKVNGTHNCYLQKPAADALNRARTQIKIPLMSRYGQINCTRSFSTTLRLWRKYANDRTLEKIRQGKETKILGIVAPPGSSQHLWGLAVDLRVTNQAQQKILNQNGWYRTVKNDTPHWTYIGHSPEELALLGFKNKVIRGVNYWLTPL</sequence>
<accession>A0A0V7ZHD7</accession>
<evidence type="ECO:0000313" key="4">
    <source>
        <dbReference type="Proteomes" id="UP000053372"/>
    </source>
</evidence>
<dbReference type="Proteomes" id="UP000053372">
    <property type="component" value="Unassembled WGS sequence"/>
</dbReference>
<evidence type="ECO:0000259" key="1">
    <source>
        <dbReference type="Pfam" id="PF02557"/>
    </source>
</evidence>
<dbReference type="RefSeq" id="WP_027842343.1">
    <property type="nucleotide sequence ID" value="NZ_LMTZ01000118.1"/>
</dbReference>
<dbReference type="InterPro" id="IPR009045">
    <property type="entry name" value="Zn_M74/Hedgehog-like"/>
</dbReference>
<evidence type="ECO:0000313" key="2">
    <source>
        <dbReference type="EMBL" id="KST63971.1"/>
    </source>
</evidence>
<dbReference type="GO" id="GO:0006508">
    <property type="term" value="P:proteolysis"/>
    <property type="evidence" value="ECO:0007669"/>
    <property type="project" value="InterPro"/>
</dbReference>
<dbReference type="SUPFAM" id="SSF55166">
    <property type="entry name" value="Hedgehog/DD-peptidase"/>
    <property type="match status" value="1"/>
</dbReference>
<gene>
    <name evidence="2" type="ORF">BC008_39925</name>
    <name evidence="3" type="ORF">BC008_40900</name>
</gene>
<dbReference type="OrthoDB" id="5496837at2"/>
<proteinExistence type="predicted"/>
<evidence type="ECO:0000313" key="3">
    <source>
        <dbReference type="EMBL" id="KST64681.1"/>
    </source>
</evidence>
<name>A0A0V7ZHD7_9CYAN</name>
<comment type="caution">
    <text evidence="2">The sequence shown here is derived from an EMBL/GenBank/DDBJ whole genome shotgun (WGS) entry which is preliminary data.</text>
</comment>
<dbReference type="Gene3D" id="3.30.1380.10">
    <property type="match status" value="1"/>
</dbReference>
<dbReference type="EMBL" id="LMTZ01000118">
    <property type="protein sequence ID" value="KST64681.1"/>
    <property type="molecule type" value="Genomic_DNA"/>
</dbReference>
<dbReference type="AlphaFoldDB" id="A0A0V7ZHD7"/>
<dbReference type="InterPro" id="IPR003709">
    <property type="entry name" value="VanY-like_core_dom"/>
</dbReference>
<reference evidence="2 4" key="1">
    <citation type="journal article" date="2015" name="Genome Announc.">
        <title>Draft Genome of the Euendolithic (true boring) Cyanobacterium Mastigocoleus testarum strain BC008.</title>
        <authorList>
            <person name="Guida B.S."/>
            <person name="Garcia-Pichel F."/>
        </authorList>
    </citation>
    <scope>NUCLEOTIDE SEQUENCE [LARGE SCALE GENOMIC DNA]</scope>
    <source>
        <strain evidence="2 4">BC008</strain>
    </source>
</reference>
<dbReference type="EMBL" id="LMTZ01000129">
    <property type="protein sequence ID" value="KST63971.1"/>
    <property type="molecule type" value="Genomic_DNA"/>
</dbReference>
<keyword evidence="4" id="KW-1185">Reference proteome</keyword>
<organism evidence="2 4">
    <name type="scientific">Mastigocoleus testarum BC008</name>
    <dbReference type="NCBI Taxonomy" id="371196"/>
    <lineage>
        <taxon>Bacteria</taxon>
        <taxon>Bacillati</taxon>
        <taxon>Cyanobacteriota</taxon>
        <taxon>Cyanophyceae</taxon>
        <taxon>Nostocales</taxon>
        <taxon>Hapalosiphonaceae</taxon>
        <taxon>Mastigocoleus</taxon>
    </lineage>
</organism>